<dbReference type="PANTHER" id="PTHR12147">
    <property type="entry name" value="METALLOPEPTIDASE M28 FAMILY MEMBER"/>
    <property type="match status" value="1"/>
</dbReference>
<dbReference type="InterPro" id="IPR046450">
    <property type="entry name" value="PA_dom_sf"/>
</dbReference>
<dbReference type="InterPro" id="IPR007484">
    <property type="entry name" value="Peptidase_M28"/>
</dbReference>
<feature type="domain" description="Peptidase M28" evidence="2">
    <location>
        <begin position="272"/>
        <end position="476"/>
    </location>
</feature>
<proteinExistence type="predicted"/>
<evidence type="ECO:0000256" key="1">
    <source>
        <dbReference type="SAM" id="SignalP"/>
    </source>
</evidence>
<dbReference type="PANTHER" id="PTHR12147:SF26">
    <property type="entry name" value="PEPTIDASE M28 DOMAIN-CONTAINING PROTEIN"/>
    <property type="match status" value="1"/>
</dbReference>
<dbReference type="RefSeq" id="WP_009194764.1">
    <property type="nucleotide sequence ID" value="NZ_AODQ01000024.1"/>
</dbReference>
<keyword evidence="3" id="KW-0031">Aminopeptidase</keyword>
<dbReference type="AlphaFoldDB" id="M7NP61"/>
<dbReference type="SUPFAM" id="SSF53187">
    <property type="entry name" value="Zn-dependent exopeptidases"/>
    <property type="match status" value="1"/>
</dbReference>
<dbReference type="EMBL" id="AODQ01000024">
    <property type="protein sequence ID" value="EMR03515.1"/>
    <property type="molecule type" value="Genomic_DNA"/>
</dbReference>
<feature type="signal peptide" evidence="1">
    <location>
        <begin position="1"/>
        <end position="19"/>
    </location>
</feature>
<keyword evidence="4" id="KW-1185">Reference proteome</keyword>
<dbReference type="PROSITE" id="PS51257">
    <property type="entry name" value="PROKAR_LIPOPROTEIN"/>
    <property type="match status" value="1"/>
</dbReference>
<evidence type="ECO:0000313" key="4">
    <source>
        <dbReference type="Proteomes" id="UP000011910"/>
    </source>
</evidence>
<dbReference type="eggNOG" id="COG2234">
    <property type="taxonomic scope" value="Bacteria"/>
</dbReference>
<name>M7NP61_9BACT</name>
<sequence length="508" mass="55746">MKNNPLFLIGLLMAGCATAPVQQTITEAPAAPVSSSDLIRSTIDQAEVERHIRFLAADELAGRDVGTPGLEVAARYMAEYFRSYGLQPLPGLEGYFQQVPFRQTKSPQQGQLTIGTQRFALNEGFLMRDGANGPLQQGPVLLLDYGTEAELKADQVKGKWVLARAGKSPQSTSREVFFASFEKQKQLQEMGALGLIELYTSTQLPWDQMSRYLTGTQLQPLADRAALGPAGLPIFWVNDASGNLMERLRKSKQPTVSGTISGRSDRAINSPNVVALIEGTDPELKQEYVLLSAHYDHVGIGQPIEGDSIYNGARDNAIGTTALMMAARYFAQNPPKRSVIIAAWTAEEKGLLGSRWFVEHPPVPLRQIVYNLNIDGAGYNDTTKVTVIGLERTEAEDDLMAAAQAFGLEAIKDPVPQMNLFDRSDNVHFAKAGIPAPTFSQGLTAFDAEVSKYYHQPADEAETINYQYVSRYTRAFVLAAEKVANSQQAPFWRSGDKYEQAGKALYGR</sequence>
<dbReference type="PATRIC" id="fig|1279009.4.peg.1382"/>
<dbReference type="GO" id="GO:0008235">
    <property type="term" value="F:metalloexopeptidase activity"/>
    <property type="evidence" value="ECO:0007669"/>
    <property type="project" value="InterPro"/>
</dbReference>
<dbReference type="Proteomes" id="UP000011910">
    <property type="component" value="Unassembled WGS sequence"/>
</dbReference>
<reference evidence="3 4" key="1">
    <citation type="journal article" date="2013" name="Genome Announc.">
        <title>Draft Genome Sequence of Cesiribacter andamanensis Strain AMV16T, Isolated from a Soil Sample from a Mud Volcano in the Andaman Islands, India.</title>
        <authorList>
            <person name="Shivaji S."/>
            <person name="Ara S."/>
            <person name="Begum Z."/>
            <person name="Srinivas T.N."/>
            <person name="Singh A."/>
            <person name="Kumar Pinnaka A."/>
        </authorList>
    </citation>
    <scope>NUCLEOTIDE SEQUENCE [LARGE SCALE GENOMIC DNA]</scope>
    <source>
        <strain evidence="3 4">AMV16</strain>
    </source>
</reference>
<comment type="caution">
    <text evidence="3">The sequence shown here is derived from an EMBL/GenBank/DDBJ whole genome shotgun (WGS) entry which is preliminary data.</text>
</comment>
<protein>
    <submittedName>
        <fullName evidence="3">Arginyl aminopeptidase</fullName>
        <ecNumber evidence="3">3.4.11.6</ecNumber>
    </submittedName>
</protein>
<dbReference type="Gene3D" id="3.50.30.30">
    <property type="match status" value="1"/>
</dbReference>
<evidence type="ECO:0000313" key="3">
    <source>
        <dbReference type="EMBL" id="EMR03515.1"/>
    </source>
</evidence>
<keyword evidence="3" id="KW-0378">Hydrolase</keyword>
<keyword evidence="1" id="KW-0732">Signal</keyword>
<gene>
    <name evidence="3" type="primary">ywaD_2</name>
    <name evidence="3" type="ORF">ADICEAN_01364</name>
</gene>
<dbReference type="SUPFAM" id="SSF52025">
    <property type="entry name" value="PA domain"/>
    <property type="match status" value="1"/>
</dbReference>
<dbReference type="Pfam" id="PF04389">
    <property type="entry name" value="Peptidase_M28"/>
    <property type="match status" value="1"/>
</dbReference>
<dbReference type="OrthoDB" id="1521787at2"/>
<evidence type="ECO:0000259" key="2">
    <source>
        <dbReference type="Pfam" id="PF04389"/>
    </source>
</evidence>
<dbReference type="STRING" id="1279009.ADICEAN_01364"/>
<organism evidence="3 4">
    <name type="scientific">Cesiribacter andamanensis AMV16</name>
    <dbReference type="NCBI Taxonomy" id="1279009"/>
    <lineage>
        <taxon>Bacteria</taxon>
        <taxon>Pseudomonadati</taxon>
        <taxon>Bacteroidota</taxon>
        <taxon>Cytophagia</taxon>
        <taxon>Cytophagales</taxon>
        <taxon>Cesiribacteraceae</taxon>
        <taxon>Cesiribacter</taxon>
    </lineage>
</organism>
<dbReference type="GO" id="GO:0004177">
    <property type="term" value="F:aminopeptidase activity"/>
    <property type="evidence" value="ECO:0007669"/>
    <property type="project" value="UniProtKB-KW"/>
</dbReference>
<feature type="chain" id="PRO_5004082401" evidence="1">
    <location>
        <begin position="20"/>
        <end position="508"/>
    </location>
</feature>
<keyword evidence="3" id="KW-0645">Protease</keyword>
<dbReference type="GO" id="GO:0006508">
    <property type="term" value="P:proteolysis"/>
    <property type="evidence" value="ECO:0007669"/>
    <property type="project" value="InterPro"/>
</dbReference>
<accession>M7NP61</accession>
<dbReference type="Gene3D" id="3.40.630.10">
    <property type="entry name" value="Zn peptidases"/>
    <property type="match status" value="1"/>
</dbReference>
<dbReference type="EC" id="3.4.11.6" evidence="3"/>
<dbReference type="InterPro" id="IPR045175">
    <property type="entry name" value="M28_fam"/>
</dbReference>